<name>A0A498JKC7_MALDO</name>
<protein>
    <submittedName>
        <fullName evidence="1">Uncharacterized protein</fullName>
    </submittedName>
</protein>
<organism evidence="1 2">
    <name type="scientific">Malus domestica</name>
    <name type="common">Apple</name>
    <name type="synonym">Pyrus malus</name>
    <dbReference type="NCBI Taxonomy" id="3750"/>
    <lineage>
        <taxon>Eukaryota</taxon>
        <taxon>Viridiplantae</taxon>
        <taxon>Streptophyta</taxon>
        <taxon>Embryophyta</taxon>
        <taxon>Tracheophyta</taxon>
        <taxon>Spermatophyta</taxon>
        <taxon>Magnoliopsida</taxon>
        <taxon>eudicotyledons</taxon>
        <taxon>Gunneridae</taxon>
        <taxon>Pentapetalae</taxon>
        <taxon>rosids</taxon>
        <taxon>fabids</taxon>
        <taxon>Rosales</taxon>
        <taxon>Rosaceae</taxon>
        <taxon>Amygdaloideae</taxon>
        <taxon>Maleae</taxon>
        <taxon>Malus</taxon>
    </lineage>
</organism>
<keyword evidence="2" id="KW-1185">Reference proteome</keyword>
<comment type="caution">
    <text evidence="1">The sequence shown here is derived from an EMBL/GenBank/DDBJ whole genome shotgun (WGS) entry which is preliminary data.</text>
</comment>
<accession>A0A498JKC7</accession>
<gene>
    <name evidence="1" type="ORF">DVH24_008520</name>
</gene>
<evidence type="ECO:0000313" key="2">
    <source>
        <dbReference type="Proteomes" id="UP000290289"/>
    </source>
</evidence>
<dbReference type="Proteomes" id="UP000290289">
    <property type="component" value="Chromosome 6"/>
</dbReference>
<dbReference type="EMBL" id="RDQH01000332">
    <property type="protein sequence ID" value="RXH96020.1"/>
    <property type="molecule type" value="Genomic_DNA"/>
</dbReference>
<reference evidence="1 2" key="1">
    <citation type="submission" date="2018-10" db="EMBL/GenBank/DDBJ databases">
        <title>A high-quality apple genome assembly.</title>
        <authorList>
            <person name="Hu J."/>
        </authorList>
    </citation>
    <scope>NUCLEOTIDE SEQUENCE [LARGE SCALE GENOMIC DNA]</scope>
    <source>
        <strain evidence="2">cv. HFTH1</strain>
        <tissue evidence="1">Young leaf</tissue>
    </source>
</reference>
<evidence type="ECO:0000313" key="1">
    <source>
        <dbReference type="EMBL" id="RXH96020.1"/>
    </source>
</evidence>
<sequence length="158" mass="16732">MPAYGGMKSIYTAGPLSVASKDSVVKLAEKDAQASSSSATVPPPSPLKAVAYPTRLGYGKFGDVRANQLIVEVAAARDQQPYGGGPFSFFKPTTCKPESLMAFLDPHWRGQSLSSAPKNSDEGSLDFFSKNRRTLSVISSNESSDVSVKLGRLSVGAR</sequence>
<proteinExistence type="predicted"/>
<dbReference type="AlphaFoldDB" id="A0A498JKC7"/>
<dbReference type="STRING" id="3750.A0A498JKC7"/>